<dbReference type="InterPro" id="IPR002919">
    <property type="entry name" value="TIL_dom"/>
</dbReference>
<evidence type="ECO:0000313" key="7">
    <source>
        <dbReference type="WBParaSite" id="NBR_0001200301-mRNA-1"/>
    </source>
</evidence>
<feature type="domain" description="TIL" evidence="4">
    <location>
        <begin position="106"/>
        <end position="159"/>
    </location>
</feature>
<dbReference type="PANTHER" id="PTHR23259">
    <property type="entry name" value="RIDDLE"/>
    <property type="match status" value="1"/>
</dbReference>
<proteinExistence type="predicted"/>
<feature type="domain" description="TIL" evidence="4">
    <location>
        <begin position="49"/>
        <end position="100"/>
    </location>
</feature>
<dbReference type="Proteomes" id="UP000271162">
    <property type="component" value="Unassembled WGS sequence"/>
</dbReference>
<sequence length="212" mass="22590">MATIVISAAARNATGFRKKGPDIGKQVDEGLFFIAVAVKPSSQDNGDNCPENEEFLQCGTACEPSCRNPNPIVCTLQCIVNVCQCRKGFFRDSNGKCVSKCDNSTCGTNEVLMTCGTACEPTCFDPVPFCTKQCVSNVCQCKPGFIRDALHNCIPKESCSTNATSATPASCAELKCPAGTSCAMVEQPCREQNCPAPSPQCVKSIRAKRLAH</sequence>
<dbReference type="SUPFAM" id="SSF57567">
    <property type="entry name" value="Serine protease inhibitors"/>
    <property type="match status" value="2"/>
</dbReference>
<dbReference type="WBParaSite" id="NBR_0001200301-mRNA-1">
    <property type="protein sequence ID" value="NBR_0001200301-mRNA-1"/>
    <property type="gene ID" value="NBR_0001200301"/>
</dbReference>
<evidence type="ECO:0000313" key="6">
    <source>
        <dbReference type="Proteomes" id="UP000271162"/>
    </source>
</evidence>
<evidence type="ECO:0000313" key="5">
    <source>
        <dbReference type="EMBL" id="VDL75593.1"/>
    </source>
</evidence>
<keyword evidence="3" id="KW-1015">Disulfide bond</keyword>
<gene>
    <name evidence="5" type="ORF">NBR_LOCUS12004</name>
</gene>
<dbReference type="PANTHER" id="PTHR23259:SF70">
    <property type="entry name" value="ACCESSORY GLAND PROTEIN ACP62F-RELATED"/>
    <property type="match status" value="1"/>
</dbReference>
<dbReference type="GO" id="GO:0004867">
    <property type="term" value="F:serine-type endopeptidase inhibitor activity"/>
    <property type="evidence" value="ECO:0007669"/>
    <property type="project" value="UniProtKB-KW"/>
</dbReference>
<keyword evidence="2" id="KW-0722">Serine protease inhibitor</keyword>
<dbReference type="Gene3D" id="2.10.25.10">
    <property type="entry name" value="Laminin"/>
    <property type="match status" value="2"/>
</dbReference>
<evidence type="ECO:0000256" key="3">
    <source>
        <dbReference type="ARBA" id="ARBA00023157"/>
    </source>
</evidence>
<dbReference type="Pfam" id="PF01826">
    <property type="entry name" value="TIL"/>
    <property type="match status" value="2"/>
</dbReference>
<accession>A0A158R0K8</accession>
<dbReference type="InterPro" id="IPR051368">
    <property type="entry name" value="SerProtInhib-TIL_Domain"/>
</dbReference>
<name>A0A158R0K8_NIPBR</name>
<evidence type="ECO:0000256" key="2">
    <source>
        <dbReference type="ARBA" id="ARBA00022900"/>
    </source>
</evidence>
<organism evidence="7">
    <name type="scientific">Nippostrongylus brasiliensis</name>
    <name type="common">Rat hookworm</name>
    <dbReference type="NCBI Taxonomy" id="27835"/>
    <lineage>
        <taxon>Eukaryota</taxon>
        <taxon>Metazoa</taxon>
        <taxon>Ecdysozoa</taxon>
        <taxon>Nematoda</taxon>
        <taxon>Chromadorea</taxon>
        <taxon>Rhabditida</taxon>
        <taxon>Rhabditina</taxon>
        <taxon>Rhabditomorpha</taxon>
        <taxon>Strongyloidea</taxon>
        <taxon>Heligmosomidae</taxon>
        <taxon>Nippostrongylus</taxon>
    </lineage>
</organism>
<keyword evidence="1" id="KW-0646">Protease inhibitor</keyword>
<keyword evidence="6" id="KW-1185">Reference proteome</keyword>
<reference evidence="7" key="1">
    <citation type="submission" date="2016-04" db="UniProtKB">
        <authorList>
            <consortium name="WormBaseParasite"/>
        </authorList>
    </citation>
    <scope>IDENTIFICATION</scope>
</reference>
<dbReference type="InterPro" id="IPR036084">
    <property type="entry name" value="Ser_inhib-like_sf"/>
</dbReference>
<evidence type="ECO:0000256" key="1">
    <source>
        <dbReference type="ARBA" id="ARBA00022690"/>
    </source>
</evidence>
<dbReference type="OMA" id="CVKICGG"/>
<protein>
    <submittedName>
        <fullName evidence="7">TIL domain-containing protein</fullName>
    </submittedName>
</protein>
<dbReference type="AlphaFoldDB" id="A0A158R0K8"/>
<evidence type="ECO:0000259" key="4">
    <source>
        <dbReference type="Pfam" id="PF01826"/>
    </source>
</evidence>
<dbReference type="EMBL" id="UYSL01020651">
    <property type="protein sequence ID" value="VDL75593.1"/>
    <property type="molecule type" value="Genomic_DNA"/>
</dbReference>
<reference evidence="5 6" key="2">
    <citation type="submission" date="2018-11" db="EMBL/GenBank/DDBJ databases">
        <authorList>
            <consortium name="Pathogen Informatics"/>
        </authorList>
    </citation>
    <scope>NUCLEOTIDE SEQUENCE [LARGE SCALE GENOMIC DNA]</scope>
</reference>
<dbReference type="CDD" id="cd19941">
    <property type="entry name" value="TIL"/>
    <property type="match status" value="2"/>
</dbReference>